<name>A0A6J5LD33_9CAUD</name>
<dbReference type="GO" id="GO:0016787">
    <property type="term" value="F:hydrolase activity"/>
    <property type="evidence" value="ECO:0007669"/>
    <property type="project" value="InterPro"/>
</dbReference>
<dbReference type="InterPro" id="IPR029052">
    <property type="entry name" value="Metallo-depent_PP-like"/>
</dbReference>
<organism evidence="1">
    <name type="scientific">uncultured Caudovirales phage</name>
    <dbReference type="NCBI Taxonomy" id="2100421"/>
    <lineage>
        <taxon>Viruses</taxon>
        <taxon>Duplodnaviria</taxon>
        <taxon>Heunggongvirae</taxon>
        <taxon>Uroviricota</taxon>
        <taxon>Caudoviricetes</taxon>
        <taxon>Peduoviridae</taxon>
        <taxon>Maltschvirus</taxon>
        <taxon>Maltschvirus maltsch</taxon>
    </lineage>
</organism>
<reference evidence="1" key="1">
    <citation type="submission" date="2020-04" db="EMBL/GenBank/DDBJ databases">
        <authorList>
            <person name="Chiriac C."/>
            <person name="Salcher M."/>
            <person name="Ghai R."/>
            <person name="Kavagutti S V."/>
        </authorList>
    </citation>
    <scope>NUCLEOTIDE SEQUENCE</scope>
</reference>
<proteinExistence type="predicted"/>
<evidence type="ECO:0008006" key="2">
    <source>
        <dbReference type="Google" id="ProtNLM"/>
    </source>
</evidence>
<dbReference type="SUPFAM" id="SSF56300">
    <property type="entry name" value="Metallo-dependent phosphatases"/>
    <property type="match status" value="1"/>
</dbReference>
<gene>
    <name evidence="1" type="ORF">UFOVP124_36</name>
</gene>
<dbReference type="Gene3D" id="3.60.21.10">
    <property type="match status" value="1"/>
</dbReference>
<accession>A0A6J5LD33</accession>
<protein>
    <recommendedName>
        <fullName evidence="2">Calcineurin-like phosphoesterase domain-containing protein</fullName>
    </recommendedName>
</protein>
<evidence type="ECO:0000313" key="1">
    <source>
        <dbReference type="EMBL" id="CAB4130840.1"/>
    </source>
</evidence>
<sequence length="297" mass="33530">MQSEALIFRFPGRIGVPIRWFLCSDLHLGHVACDLKRIKREFARAVELDANILINGDVFDAVTTGDKRYAPGQVVREISEAKDAYTATIQYAAELLMPYREHIRVIGIGNHETAWIKYRQSDPVRGLIDLLNVGRNHDTPIKHGGISGYVTTFIDLPASGKTKGHSFRHRLLYHHGTGGDSPVTQGTIDMNRKAVRFGYDCYTFGHKHNQLIMNDVFVDCNAAGKIVYKERISIQTGSYFRNMLPTGQKNPLDFTYAEESQHSAKPMGGKFLLLTPHHNSRHEFRIQQDSHSALMPV</sequence>
<dbReference type="EMBL" id="LR796250">
    <property type="protein sequence ID" value="CAB4130840.1"/>
    <property type="molecule type" value="Genomic_DNA"/>
</dbReference>